<dbReference type="PANTHER" id="PTHR36968:SF8">
    <property type="entry name" value="HOMEOBOX-DDT DOMAIN PROTEIN RLT3 ISOFORM X1"/>
    <property type="match status" value="1"/>
</dbReference>
<dbReference type="Pfam" id="PF15613">
    <property type="entry name" value="WSD"/>
    <property type="match status" value="1"/>
</dbReference>
<name>A0A438HYX9_VITVI</name>
<dbReference type="Proteomes" id="UP000288805">
    <property type="component" value="Unassembled WGS sequence"/>
</dbReference>
<dbReference type="InterPro" id="IPR028941">
    <property type="entry name" value="WHIM2_dom"/>
</dbReference>
<dbReference type="AlphaFoldDB" id="A0A438HYX9"/>
<protein>
    <submittedName>
        <fullName evidence="4">Homeobox-DDT domain protein RLT3</fullName>
    </submittedName>
</protein>
<comment type="caution">
    <text evidence="4">The sequence shown here is derived from an EMBL/GenBank/DDBJ whole genome shotgun (WGS) entry which is preliminary data.</text>
</comment>
<gene>
    <name evidence="4" type="primary">RLT3_5</name>
    <name evidence="4" type="ORF">CK203_036363</name>
</gene>
<evidence type="ECO:0000256" key="1">
    <source>
        <dbReference type="ARBA" id="ARBA00004123"/>
    </source>
</evidence>
<organism evidence="4 5">
    <name type="scientific">Vitis vinifera</name>
    <name type="common">Grape</name>
    <dbReference type="NCBI Taxonomy" id="29760"/>
    <lineage>
        <taxon>Eukaryota</taxon>
        <taxon>Viridiplantae</taxon>
        <taxon>Streptophyta</taxon>
        <taxon>Embryophyta</taxon>
        <taxon>Tracheophyta</taxon>
        <taxon>Spermatophyta</taxon>
        <taxon>Magnoliopsida</taxon>
        <taxon>eudicotyledons</taxon>
        <taxon>Gunneridae</taxon>
        <taxon>Pentapetalae</taxon>
        <taxon>rosids</taxon>
        <taxon>Vitales</taxon>
        <taxon>Vitaceae</taxon>
        <taxon>Viteae</taxon>
        <taxon>Vitis</taxon>
    </lineage>
</organism>
<comment type="subcellular location">
    <subcellularLocation>
        <location evidence="1">Nucleus</location>
    </subcellularLocation>
</comment>
<evidence type="ECO:0000256" key="2">
    <source>
        <dbReference type="ARBA" id="ARBA00023242"/>
    </source>
</evidence>
<dbReference type="PANTHER" id="PTHR36968">
    <property type="entry name" value="HOMEOBOX-DDT DOMAIN PROTEIN RLT2"/>
    <property type="match status" value="1"/>
</dbReference>
<reference evidence="4 5" key="1">
    <citation type="journal article" date="2018" name="PLoS Genet.">
        <title>Population sequencing reveals clonal diversity and ancestral inbreeding in the grapevine cultivar Chardonnay.</title>
        <authorList>
            <person name="Roach M.J."/>
            <person name="Johnson D.L."/>
            <person name="Bohlmann J."/>
            <person name="van Vuuren H.J."/>
            <person name="Jones S.J."/>
            <person name="Pretorius I.S."/>
            <person name="Schmidt S.A."/>
            <person name="Borneman A.R."/>
        </authorList>
    </citation>
    <scope>NUCLEOTIDE SEQUENCE [LARGE SCALE GENOMIC DNA]</scope>
    <source>
        <strain evidence="5">cv. Chardonnay</strain>
        <tissue evidence="4">Leaf</tissue>
    </source>
</reference>
<feature type="domain" description="WHIM2" evidence="3">
    <location>
        <begin position="207"/>
        <end position="281"/>
    </location>
</feature>
<keyword evidence="2" id="KW-0539">Nucleus</keyword>
<proteinExistence type="predicted"/>
<dbReference type="EMBL" id="QGNW01000162">
    <property type="protein sequence ID" value="RVW89679.1"/>
    <property type="molecule type" value="Genomic_DNA"/>
</dbReference>
<dbReference type="GO" id="GO:0005634">
    <property type="term" value="C:nucleus"/>
    <property type="evidence" value="ECO:0007669"/>
    <property type="project" value="UniProtKB-SubCell"/>
</dbReference>
<evidence type="ECO:0000313" key="5">
    <source>
        <dbReference type="Proteomes" id="UP000288805"/>
    </source>
</evidence>
<keyword evidence="4" id="KW-0371">Homeobox</keyword>
<dbReference type="GO" id="GO:0006357">
    <property type="term" value="P:regulation of transcription by RNA polymerase II"/>
    <property type="evidence" value="ECO:0007669"/>
    <property type="project" value="InterPro"/>
</dbReference>
<keyword evidence="4" id="KW-0238">DNA-binding</keyword>
<dbReference type="InterPro" id="IPR044977">
    <property type="entry name" value="RLT1-3"/>
</dbReference>
<sequence>MMTFEDRKSPVIELQWIAVWSTTDKRVVDQRLSNPSERALADSYKIMGWGIRAFLEGSDFKVASLKVNAKKNEGSFEDLQNANQRGKAHPYHLLGSQGFLLDGLLSERVTPLSQDLTKAVVEYVPNIHHYGSGAKIKRSYTKQHNLPTPARGHFGQMLGGKEINPSSELCPVDSSTSISKFHGKEKFSSKRKETREAEVGLDLHPMQSVFLGPDRRYNRYWLFLGPCNANDPGHKRVYFESSEDGHWEVIDTEEAFCALLSVLDGRGKREAFLLASLEKRKASLCQEMSSRIAIHSGSTSLTQYDRSDLYMIREDSSSPVSDIVDNPCATDITNDFLASSGAIVLGVGKKGEEQKQRWRRLQEFDAWIWSSFYSDLNAVKHGKRTYLDSLARCESCHDLYWRDEKHCKTCHTTFELDFDLEEKYAIHIATCREKEDNDMFPKHKVLSSQLQSLKAAIHAIESVMPEDALVEAWSKSAHKLWVRRLRRTSYLTELLQVLADFVGAIKEDWLCQSDVVLGSNNLLEEIVVSFSTMPQTSSAVALWLVKLDALIAPHLERVQLHSKKRTRN</sequence>
<evidence type="ECO:0000259" key="3">
    <source>
        <dbReference type="Pfam" id="PF15613"/>
    </source>
</evidence>
<accession>A0A438HYX9</accession>
<evidence type="ECO:0000313" key="4">
    <source>
        <dbReference type="EMBL" id="RVW89679.1"/>
    </source>
</evidence>
<dbReference type="GO" id="GO:0003677">
    <property type="term" value="F:DNA binding"/>
    <property type="evidence" value="ECO:0007669"/>
    <property type="project" value="UniProtKB-KW"/>
</dbReference>